<keyword evidence="1" id="KW-1133">Transmembrane helix</keyword>
<evidence type="ECO:0000256" key="1">
    <source>
        <dbReference type="SAM" id="Phobius"/>
    </source>
</evidence>
<feature type="transmembrane region" description="Helical" evidence="1">
    <location>
        <begin position="37"/>
        <end position="63"/>
    </location>
</feature>
<keyword evidence="4" id="KW-1185">Reference proteome</keyword>
<feature type="transmembrane region" description="Helical" evidence="1">
    <location>
        <begin position="169"/>
        <end position="190"/>
    </location>
</feature>
<feature type="domain" description="7TM GPCR serpentine receptor class x (Srx)" evidence="2">
    <location>
        <begin position="11"/>
        <end position="266"/>
    </location>
</feature>
<reference evidence="3" key="1">
    <citation type="submission" date="2023-10" db="EMBL/GenBank/DDBJ databases">
        <title>Genome assembly of Pristionchus species.</title>
        <authorList>
            <person name="Yoshida K."/>
            <person name="Sommer R.J."/>
        </authorList>
    </citation>
    <scope>NUCLEOTIDE SEQUENCE</scope>
    <source>
        <strain evidence="3">RS0144</strain>
    </source>
</reference>
<keyword evidence="1" id="KW-0472">Membrane</keyword>
<dbReference type="InterPro" id="IPR019430">
    <property type="entry name" value="7TM_GPCR_serpentine_rcpt_Srx"/>
</dbReference>
<dbReference type="Proteomes" id="UP001432027">
    <property type="component" value="Unassembled WGS sequence"/>
</dbReference>
<dbReference type="PANTHER" id="PTHR23017:SF3">
    <property type="entry name" value="G-PROTEIN COUPLED RECEPTORS FAMILY 1 PROFILE DOMAIN-CONTAINING PROTEIN"/>
    <property type="match status" value="1"/>
</dbReference>
<keyword evidence="1" id="KW-0812">Transmembrane</keyword>
<dbReference type="Pfam" id="PF10328">
    <property type="entry name" value="7TM_GPCR_Srx"/>
    <property type="match status" value="1"/>
</dbReference>
<feature type="non-terminal residue" evidence="3">
    <location>
        <position position="277"/>
    </location>
</feature>
<proteinExistence type="predicted"/>
<sequence length="277" mass="31336">QRDIADFMLLVIFSSGCVICLLALLTIHRSHALHNSFGVICAFQMSSDLGLLLITTIFSFLPAESQPAVDAPISILVGQMAEALYFFSGGLHVLFAFHRLILIVFPTKKFAWTKMTVPAILTVAFISLMRSFIMQMLDSRLFLKYNREVMSWEITVTPSSMFYITYFEIYWSISELVLIISLDSFSLIRLHFQKNKMDGKKSKINGAVEKLLVMQSFAQCVPTGTVVVLYFFVFPNLTDPFAMFIASSFTWNAGNVMDGAIILIFHSRNLFRPKSLT</sequence>
<feature type="non-terminal residue" evidence="3">
    <location>
        <position position="1"/>
    </location>
</feature>
<dbReference type="SUPFAM" id="SSF81321">
    <property type="entry name" value="Family A G protein-coupled receptor-like"/>
    <property type="match status" value="1"/>
</dbReference>
<gene>
    <name evidence="3" type="ORF">PENTCL1PPCAC_16921</name>
</gene>
<dbReference type="EMBL" id="BTSX01000004">
    <property type="protein sequence ID" value="GMS94746.1"/>
    <property type="molecule type" value="Genomic_DNA"/>
</dbReference>
<feature type="transmembrane region" description="Helical" evidence="1">
    <location>
        <begin position="117"/>
        <end position="137"/>
    </location>
</feature>
<protein>
    <recommendedName>
        <fullName evidence="2">7TM GPCR serpentine receptor class x (Srx) domain-containing protein</fullName>
    </recommendedName>
</protein>
<dbReference type="PANTHER" id="PTHR23017">
    <property type="entry name" value="SERPENTINE RECEPTOR, CLASS X"/>
    <property type="match status" value="1"/>
</dbReference>
<organism evidence="3 4">
    <name type="scientific">Pristionchus entomophagus</name>
    <dbReference type="NCBI Taxonomy" id="358040"/>
    <lineage>
        <taxon>Eukaryota</taxon>
        <taxon>Metazoa</taxon>
        <taxon>Ecdysozoa</taxon>
        <taxon>Nematoda</taxon>
        <taxon>Chromadorea</taxon>
        <taxon>Rhabditida</taxon>
        <taxon>Rhabditina</taxon>
        <taxon>Diplogasteromorpha</taxon>
        <taxon>Diplogasteroidea</taxon>
        <taxon>Neodiplogasteridae</taxon>
        <taxon>Pristionchus</taxon>
    </lineage>
</organism>
<evidence type="ECO:0000313" key="3">
    <source>
        <dbReference type="EMBL" id="GMS94746.1"/>
    </source>
</evidence>
<comment type="caution">
    <text evidence="3">The sequence shown here is derived from an EMBL/GenBank/DDBJ whole genome shotgun (WGS) entry which is preliminary data.</text>
</comment>
<evidence type="ECO:0000259" key="2">
    <source>
        <dbReference type="Pfam" id="PF10328"/>
    </source>
</evidence>
<dbReference type="Gene3D" id="1.20.1070.10">
    <property type="entry name" value="Rhodopsin 7-helix transmembrane proteins"/>
    <property type="match status" value="1"/>
</dbReference>
<feature type="transmembrane region" description="Helical" evidence="1">
    <location>
        <begin position="6"/>
        <end position="25"/>
    </location>
</feature>
<dbReference type="AlphaFoldDB" id="A0AAV5TK96"/>
<evidence type="ECO:0000313" key="4">
    <source>
        <dbReference type="Proteomes" id="UP001432027"/>
    </source>
</evidence>
<name>A0AAV5TK96_9BILA</name>
<feature type="transmembrane region" description="Helical" evidence="1">
    <location>
        <begin position="211"/>
        <end position="235"/>
    </location>
</feature>
<feature type="transmembrane region" description="Helical" evidence="1">
    <location>
        <begin position="241"/>
        <end position="265"/>
    </location>
</feature>
<feature type="transmembrane region" description="Helical" evidence="1">
    <location>
        <begin position="83"/>
        <end position="105"/>
    </location>
</feature>
<accession>A0AAV5TK96</accession>